<dbReference type="RefSeq" id="WP_073362174.1">
    <property type="nucleotide sequence ID" value="NZ_FQVQ01000004.1"/>
</dbReference>
<dbReference type="OrthoDB" id="1247310at2"/>
<dbReference type="AlphaFoldDB" id="A0A1M4Z4S9"/>
<dbReference type="STRING" id="1124188.SAMN05444377_10443"/>
<evidence type="ECO:0000313" key="1">
    <source>
        <dbReference type="EMBL" id="SHF13093.1"/>
    </source>
</evidence>
<accession>A0A1M4Z4S9</accession>
<gene>
    <name evidence="1" type="ORF">SAMN05444377_10443</name>
</gene>
<evidence type="ECO:0000313" key="2">
    <source>
        <dbReference type="Proteomes" id="UP000184147"/>
    </source>
</evidence>
<name>A0A1M4Z4S9_9FLAO</name>
<reference evidence="1 2" key="1">
    <citation type="submission" date="2016-11" db="EMBL/GenBank/DDBJ databases">
        <authorList>
            <person name="Jaros S."/>
            <person name="Januszkiewicz K."/>
            <person name="Wedrychowicz H."/>
        </authorList>
    </citation>
    <scope>NUCLEOTIDE SEQUENCE [LARGE SCALE GENOMIC DNA]</scope>
    <source>
        <strain evidence="1 2">DSM 25660</strain>
    </source>
</reference>
<dbReference type="Proteomes" id="UP000184147">
    <property type="component" value="Unassembled WGS sequence"/>
</dbReference>
<dbReference type="EMBL" id="FQVQ01000004">
    <property type="protein sequence ID" value="SHF13093.1"/>
    <property type="molecule type" value="Genomic_DNA"/>
</dbReference>
<organism evidence="1 2">
    <name type="scientific">Flavobacterium fontis</name>
    <dbReference type="NCBI Taxonomy" id="1124188"/>
    <lineage>
        <taxon>Bacteria</taxon>
        <taxon>Pseudomonadati</taxon>
        <taxon>Bacteroidota</taxon>
        <taxon>Flavobacteriia</taxon>
        <taxon>Flavobacteriales</taxon>
        <taxon>Flavobacteriaceae</taxon>
        <taxon>Flavobacterium</taxon>
    </lineage>
</organism>
<sequence length="400" mass="42197">MKKILTFFLLVFVFETIEAQIGIGTTNPDPSASLDITATNSGLLIPRLDLWDVYDGTTPIASPAISLLVYNTNPFVVGGEGTGYYYWNGSQYVKLMVASDDKWTRTIFGQLHPTNLFENVGIGTNNPVTTLHVRSSNSNPMIIDGGDNLFISFAENGNYRGYFGSYSGNSNDIELGTYAGNLGAVHLTTNNSPKLTVLNGGNVGIGTTTPAQRLDVNGKIRINDGTQAAGRILASDANGVGTWVNTSAITPAVIGVFAGGGASFGNGTPVGVQSAMNYCNVYIDLPPGKWIVFGTYLLAGATTLTTGQSIFVRTTLSTSNTVVVNTDIISGGLVSGILAGPSDFGLANGQTVINNTSGAVKRYYLWANIQKYGTTPTNYNMAGIGSNFWSENQLSAIPTN</sequence>
<keyword evidence="2" id="KW-1185">Reference proteome</keyword>
<protein>
    <submittedName>
        <fullName evidence="1">Uncharacterized protein</fullName>
    </submittedName>
</protein>
<proteinExistence type="predicted"/>